<dbReference type="InterPro" id="IPR021452">
    <property type="entry name" value="DUF3103"/>
</dbReference>
<reference evidence="3" key="1">
    <citation type="submission" date="2017-04" db="EMBL/GenBank/DDBJ databases">
        <authorList>
            <person name="Varghese N."/>
            <person name="Submissions S."/>
        </authorList>
    </citation>
    <scope>NUCLEOTIDE SEQUENCE [LARGE SCALE GENOMIC DNA]</scope>
    <source>
        <strain evidence="3">RKEM611</strain>
    </source>
</reference>
<organism evidence="2 3">
    <name type="scientific">Pseudobacteriovorax antillogorgiicola</name>
    <dbReference type="NCBI Taxonomy" id="1513793"/>
    <lineage>
        <taxon>Bacteria</taxon>
        <taxon>Pseudomonadati</taxon>
        <taxon>Bdellovibrionota</taxon>
        <taxon>Oligoflexia</taxon>
        <taxon>Oligoflexales</taxon>
        <taxon>Pseudobacteriovoracaceae</taxon>
        <taxon>Pseudobacteriovorax</taxon>
    </lineage>
</organism>
<evidence type="ECO:0008006" key="4">
    <source>
        <dbReference type="Google" id="ProtNLM"/>
    </source>
</evidence>
<sequence length="341" mass="37482">MVKTNSLATGLWLSVLLVISSACGLDRDRRGHQAARELAQSQGIKEVQADLEAKGPTKSSDIASDQSYDIDDDTRESLSATEGMVVEVVTKGNDDESPLVAYVPQKDEDDIDELIAFDSEGNEVKLDAKKVPERTVIVIADDETLPVAEVPQSVETIQPFADEALRGSHKLDDIRFANVEEPWFKGSAEIYMVVTYIGKDGKGATQLIELPEVEDEDKTYRVNKVIHIWEVNRYQILDIAFFEHDSGYNYSEITKIAVGAAASITAIFVDPTGTTLAVVQAVSSVLSKVIDAIPSSAWTDDDDFIDSINTIEKYTDGTFYPSSRGDVEANISLFELKMNDE</sequence>
<dbReference type="AlphaFoldDB" id="A0A1Y6BL63"/>
<feature type="compositionally biased region" description="Polar residues" evidence="1">
    <location>
        <begin position="57"/>
        <end position="67"/>
    </location>
</feature>
<protein>
    <recommendedName>
        <fullName evidence="4">Lipoprotein</fullName>
    </recommendedName>
</protein>
<feature type="region of interest" description="Disordered" evidence="1">
    <location>
        <begin position="39"/>
        <end position="76"/>
    </location>
</feature>
<evidence type="ECO:0000313" key="3">
    <source>
        <dbReference type="Proteomes" id="UP000192907"/>
    </source>
</evidence>
<gene>
    <name evidence="2" type="ORF">SAMN06296036_106107</name>
</gene>
<dbReference type="EMBL" id="FWZT01000006">
    <property type="protein sequence ID" value="SMF17311.1"/>
    <property type="molecule type" value="Genomic_DNA"/>
</dbReference>
<accession>A0A1Y6BL63</accession>
<dbReference type="RefSeq" id="WP_132317933.1">
    <property type="nucleotide sequence ID" value="NZ_FWZT01000006.1"/>
</dbReference>
<evidence type="ECO:0000256" key="1">
    <source>
        <dbReference type="SAM" id="MobiDB-lite"/>
    </source>
</evidence>
<keyword evidence="3" id="KW-1185">Reference proteome</keyword>
<dbReference type="Proteomes" id="UP000192907">
    <property type="component" value="Unassembled WGS sequence"/>
</dbReference>
<evidence type="ECO:0000313" key="2">
    <source>
        <dbReference type="EMBL" id="SMF17311.1"/>
    </source>
</evidence>
<dbReference type="OrthoDB" id="6190837at2"/>
<proteinExistence type="predicted"/>
<dbReference type="PROSITE" id="PS51257">
    <property type="entry name" value="PROKAR_LIPOPROTEIN"/>
    <property type="match status" value="1"/>
</dbReference>
<dbReference type="STRING" id="1513793.SAMN06296036_106107"/>
<name>A0A1Y6BL63_9BACT</name>
<dbReference type="Pfam" id="PF11301">
    <property type="entry name" value="DUF3103"/>
    <property type="match status" value="1"/>
</dbReference>